<dbReference type="PRINTS" id="PR00080">
    <property type="entry name" value="SDRFAMILY"/>
</dbReference>
<dbReference type="NCBIfam" id="NF005559">
    <property type="entry name" value="PRK07231.1"/>
    <property type="match status" value="1"/>
</dbReference>
<proteinExistence type="inferred from homology"/>
<keyword evidence="3" id="KW-0520">NAD</keyword>
<dbReference type="EMBL" id="CP010777">
    <property type="protein sequence ID" value="AKQ44935.1"/>
    <property type="molecule type" value="Genomic_DNA"/>
</dbReference>
<sequence>MAKSPYYSSKVILITGGAQGIGRGLAQAFALEHGHVVITDLDWDAGADAMAWLKKQHLAVEFMPCDVSKEQQVQQLMNKIRQQHGHLDVLINNAGIAAPPRKPLAQVTVEEFDQVLSVNLRGPFLCAKYALPLLEKGTNPTILNITSTRAFMSEPDTFGYTAAKGGLESLTHSLAISLAPQRVRVNAIAPGWIETGPWQQEGKKTVPHHSKEDKEQHPVGRVGTPEDIAEAALFLCSDKAGFITGQSLVIDGGMTVKMIYHE</sequence>
<dbReference type="PANTHER" id="PTHR24321:SF8">
    <property type="entry name" value="ESTRADIOL 17-BETA-DEHYDROGENASE 8-RELATED"/>
    <property type="match status" value="1"/>
</dbReference>
<dbReference type="InterPro" id="IPR036291">
    <property type="entry name" value="NAD(P)-bd_dom_sf"/>
</dbReference>
<keyword evidence="2" id="KW-0560">Oxidoreductase</keyword>
<reference evidence="6 7" key="1">
    <citation type="submission" date="2015-01" db="EMBL/GenBank/DDBJ databases">
        <title>Rufibacter sp./DG31D/ whole genome sequencing.</title>
        <authorList>
            <person name="Kim M.K."/>
            <person name="Srinivasan S."/>
            <person name="Lee J.-J."/>
        </authorList>
    </citation>
    <scope>NUCLEOTIDE SEQUENCE [LARGE SCALE GENOMIC DNA]</scope>
    <source>
        <strain evidence="6 7">DG31D</strain>
    </source>
</reference>
<feature type="domain" description="Ketoreductase" evidence="5">
    <location>
        <begin position="10"/>
        <end position="195"/>
    </location>
</feature>
<dbReference type="SMART" id="SM00822">
    <property type="entry name" value="PKS_KR"/>
    <property type="match status" value="1"/>
</dbReference>
<evidence type="ECO:0000313" key="6">
    <source>
        <dbReference type="EMBL" id="AKQ44935.1"/>
    </source>
</evidence>
<dbReference type="KEGG" id="ruf:TH63_03725"/>
<dbReference type="RefSeq" id="WP_048919755.1">
    <property type="nucleotide sequence ID" value="NZ_CP010777.1"/>
</dbReference>
<dbReference type="Gene3D" id="3.40.50.720">
    <property type="entry name" value="NAD(P)-binding Rossmann-like Domain"/>
    <property type="match status" value="1"/>
</dbReference>
<dbReference type="InterPro" id="IPR002347">
    <property type="entry name" value="SDR_fam"/>
</dbReference>
<dbReference type="PROSITE" id="PS00061">
    <property type="entry name" value="ADH_SHORT"/>
    <property type="match status" value="1"/>
</dbReference>
<gene>
    <name evidence="6" type="ORF">TH63_03725</name>
</gene>
<evidence type="ECO:0000256" key="1">
    <source>
        <dbReference type="ARBA" id="ARBA00006484"/>
    </source>
</evidence>
<dbReference type="PANTHER" id="PTHR24321">
    <property type="entry name" value="DEHYDROGENASES, SHORT CHAIN"/>
    <property type="match status" value="1"/>
</dbReference>
<dbReference type="OrthoDB" id="9804104at2"/>
<dbReference type="CDD" id="cd05233">
    <property type="entry name" value="SDR_c"/>
    <property type="match status" value="1"/>
</dbReference>
<evidence type="ECO:0000256" key="2">
    <source>
        <dbReference type="ARBA" id="ARBA00023002"/>
    </source>
</evidence>
<evidence type="ECO:0000313" key="7">
    <source>
        <dbReference type="Proteomes" id="UP000036458"/>
    </source>
</evidence>
<feature type="region of interest" description="Disordered" evidence="4">
    <location>
        <begin position="198"/>
        <end position="222"/>
    </location>
</feature>
<dbReference type="InterPro" id="IPR020904">
    <property type="entry name" value="Sc_DH/Rdtase_CS"/>
</dbReference>
<dbReference type="SUPFAM" id="SSF51735">
    <property type="entry name" value="NAD(P)-binding Rossmann-fold domains"/>
    <property type="match status" value="1"/>
</dbReference>
<dbReference type="PRINTS" id="PR00081">
    <property type="entry name" value="GDHRDH"/>
</dbReference>
<accession>A0A0H4VH14</accession>
<dbReference type="Proteomes" id="UP000036458">
    <property type="component" value="Chromosome"/>
</dbReference>
<dbReference type="PATRIC" id="fig|1379910.4.peg.803"/>
<dbReference type="AlphaFoldDB" id="A0A0H4VH14"/>
<dbReference type="InterPro" id="IPR057326">
    <property type="entry name" value="KR_dom"/>
</dbReference>
<comment type="similarity">
    <text evidence="1">Belongs to the short-chain dehydrogenases/reductases (SDR) family.</text>
</comment>
<feature type="compositionally biased region" description="Basic and acidic residues" evidence="4">
    <location>
        <begin position="201"/>
        <end position="218"/>
    </location>
</feature>
<dbReference type="FunFam" id="3.40.50.720:FF:000084">
    <property type="entry name" value="Short-chain dehydrogenase reductase"/>
    <property type="match status" value="1"/>
</dbReference>
<protein>
    <submittedName>
        <fullName evidence="6">Oxidoreductase</fullName>
    </submittedName>
</protein>
<organism evidence="6 7">
    <name type="scientific">Rufibacter radiotolerans</name>
    <dbReference type="NCBI Taxonomy" id="1379910"/>
    <lineage>
        <taxon>Bacteria</taxon>
        <taxon>Pseudomonadati</taxon>
        <taxon>Bacteroidota</taxon>
        <taxon>Cytophagia</taxon>
        <taxon>Cytophagales</taxon>
        <taxon>Hymenobacteraceae</taxon>
        <taxon>Rufibacter</taxon>
    </lineage>
</organism>
<name>A0A0H4VH14_9BACT</name>
<evidence type="ECO:0000256" key="3">
    <source>
        <dbReference type="ARBA" id="ARBA00023027"/>
    </source>
</evidence>
<dbReference type="GO" id="GO:0016491">
    <property type="term" value="F:oxidoreductase activity"/>
    <property type="evidence" value="ECO:0007669"/>
    <property type="project" value="UniProtKB-KW"/>
</dbReference>
<dbReference type="STRING" id="1379910.TH63_03725"/>
<evidence type="ECO:0000256" key="4">
    <source>
        <dbReference type="SAM" id="MobiDB-lite"/>
    </source>
</evidence>
<evidence type="ECO:0000259" key="5">
    <source>
        <dbReference type="SMART" id="SM00822"/>
    </source>
</evidence>
<keyword evidence="7" id="KW-1185">Reference proteome</keyword>
<dbReference type="Pfam" id="PF13561">
    <property type="entry name" value="adh_short_C2"/>
    <property type="match status" value="1"/>
</dbReference>